<evidence type="ECO:0000313" key="12">
    <source>
        <dbReference type="EMBL" id="GAH60032.1"/>
    </source>
</evidence>
<dbReference type="InterPro" id="IPR046342">
    <property type="entry name" value="CBS_dom_sf"/>
</dbReference>
<sequence>GVMGPTLITGAALGYLYSRLFNLDNTLTIALIVVGMSTMHTATTKTPIASMILVLEMVGFPNLIIPIILSNAISFIISMDFSLYKGQIQSKEVLLRRSLKNTDVLETIIVKTAMNDNFKLLKENDLLADVFQTLNQYKVSALPVINAKKELCGMISSGDFQKGFSKGHEFVHEIMTRDVIVAYPDETLATVFDKLTDYRIENLPILASKEQLKVIGVISFIDVESYYEKAMIEIRKDDKVSVEDMLDDF</sequence>
<dbReference type="Pfam" id="PF00571">
    <property type="entry name" value="CBS"/>
    <property type="match status" value="2"/>
</dbReference>
<evidence type="ECO:0000256" key="6">
    <source>
        <dbReference type="ARBA" id="ARBA00023136"/>
    </source>
</evidence>
<feature type="non-terminal residue" evidence="12">
    <location>
        <position position="1"/>
    </location>
</feature>
<keyword evidence="2" id="KW-0813">Transport</keyword>
<feature type="domain" description="CBS" evidence="11">
    <location>
        <begin position="114"/>
        <end position="170"/>
    </location>
</feature>
<evidence type="ECO:0000256" key="8">
    <source>
        <dbReference type="ARBA" id="ARBA00023214"/>
    </source>
</evidence>
<dbReference type="Pfam" id="PF00654">
    <property type="entry name" value="Voltage_CLC"/>
    <property type="match status" value="1"/>
</dbReference>
<dbReference type="GO" id="GO:0005254">
    <property type="term" value="F:chloride channel activity"/>
    <property type="evidence" value="ECO:0007669"/>
    <property type="project" value="UniProtKB-KW"/>
</dbReference>
<evidence type="ECO:0000256" key="2">
    <source>
        <dbReference type="ARBA" id="ARBA00022448"/>
    </source>
</evidence>
<dbReference type="EMBL" id="BARU01020075">
    <property type="protein sequence ID" value="GAH60032.1"/>
    <property type="molecule type" value="Genomic_DNA"/>
</dbReference>
<organism evidence="12">
    <name type="scientific">marine sediment metagenome</name>
    <dbReference type="NCBI Taxonomy" id="412755"/>
    <lineage>
        <taxon>unclassified sequences</taxon>
        <taxon>metagenomes</taxon>
        <taxon>ecological metagenomes</taxon>
    </lineage>
</organism>
<dbReference type="CDD" id="cd02205">
    <property type="entry name" value="CBS_pair_SF"/>
    <property type="match status" value="1"/>
</dbReference>
<dbReference type="PROSITE" id="PS51371">
    <property type="entry name" value="CBS"/>
    <property type="match status" value="2"/>
</dbReference>
<keyword evidence="4 10" id="KW-1133">Transmembrane helix</keyword>
<feature type="transmembrane region" description="Helical" evidence="10">
    <location>
        <begin position="63"/>
        <end position="84"/>
    </location>
</feature>
<keyword evidence="3 10" id="KW-0812">Transmembrane</keyword>
<evidence type="ECO:0000256" key="10">
    <source>
        <dbReference type="SAM" id="Phobius"/>
    </source>
</evidence>
<dbReference type="GO" id="GO:0034707">
    <property type="term" value="C:chloride channel complex"/>
    <property type="evidence" value="ECO:0007669"/>
    <property type="project" value="UniProtKB-KW"/>
</dbReference>
<keyword evidence="7" id="KW-0869">Chloride channel</keyword>
<evidence type="ECO:0000256" key="3">
    <source>
        <dbReference type="ARBA" id="ARBA00022692"/>
    </source>
</evidence>
<keyword evidence="5" id="KW-0406">Ion transport</keyword>
<dbReference type="SMART" id="SM00116">
    <property type="entry name" value="CBS"/>
    <property type="match status" value="2"/>
</dbReference>
<dbReference type="Gene3D" id="3.10.580.10">
    <property type="entry name" value="CBS-domain"/>
    <property type="match status" value="1"/>
</dbReference>
<comment type="subcellular location">
    <subcellularLocation>
        <location evidence="1">Membrane</location>
        <topology evidence="1">Multi-pass membrane protein</topology>
    </subcellularLocation>
</comment>
<dbReference type="InterPro" id="IPR050368">
    <property type="entry name" value="ClC-type_chloride_channel"/>
</dbReference>
<evidence type="ECO:0000256" key="7">
    <source>
        <dbReference type="ARBA" id="ARBA00023173"/>
    </source>
</evidence>
<accession>X1GS99</accession>
<dbReference type="SUPFAM" id="SSF81340">
    <property type="entry name" value="Clc chloride channel"/>
    <property type="match status" value="1"/>
</dbReference>
<evidence type="ECO:0000256" key="4">
    <source>
        <dbReference type="ARBA" id="ARBA00022989"/>
    </source>
</evidence>
<feature type="transmembrane region" description="Helical" evidence="10">
    <location>
        <begin position="26"/>
        <end position="43"/>
    </location>
</feature>
<evidence type="ECO:0000256" key="1">
    <source>
        <dbReference type="ARBA" id="ARBA00004141"/>
    </source>
</evidence>
<evidence type="ECO:0000259" key="11">
    <source>
        <dbReference type="PROSITE" id="PS51371"/>
    </source>
</evidence>
<dbReference type="PANTHER" id="PTHR43427">
    <property type="entry name" value="CHLORIDE CHANNEL PROTEIN CLC-E"/>
    <property type="match status" value="1"/>
</dbReference>
<dbReference type="InterPro" id="IPR014743">
    <property type="entry name" value="Cl-channel_core"/>
</dbReference>
<dbReference type="InterPro" id="IPR001807">
    <property type="entry name" value="ClC"/>
</dbReference>
<name>X1GS99_9ZZZZ</name>
<dbReference type="Gene3D" id="1.10.3080.10">
    <property type="entry name" value="Clc chloride channel"/>
    <property type="match status" value="1"/>
</dbReference>
<dbReference type="PANTHER" id="PTHR43427:SF6">
    <property type="entry name" value="CHLORIDE CHANNEL PROTEIN CLC-E"/>
    <property type="match status" value="1"/>
</dbReference>
<dbReference type="InterPro" id="IPR000644">
    <property type="entry name" value="CBS_dom"/>
</dbReference>
<dbReference type="AlphaFoldDB" id="X1GS99"/>
<evidence type="ECO:0000256" key="9">
    <source>
        <dbReference type="ARBA" id="ARBA00023303"/>
    </source>
</evidence>
<evidence type="ECO:0000256" key="5">
    <source>
        <dbReference type="ARBA" id="ARBA00023065"/>
    </source>
</evidence>
<keyword evidence="9" id="KW-0407">Ion channel</keyword>
<dbReference type="SUPFAM" id="SSF54631">
    <property type="entry name" value="CBS-domain pair"/>
    <property type="match status" value="1"/>
</dbReference>
<proteinExistence type="predicted"/>
<keyword evidence="8" id="KW-0868">Chloride</keyword>
<reference evidence="12" key="1">
    <citation type="journal article" date="2014" name="Front. Microbiol.">
        <title>High frequency of phylogenetically diverse reductive dehalogenase-homologous genes in deep subseafloor sedimentary metagenomes.</title>
        <authorList>
            <person name="Kawai M."/>
            <person name="Futagami T."/>
            <person name="Toyoda A."/>
            <person name="Takaki Y."/>
            <person name="Nishi S."/>
            <person name="Hori S."/>
            <person name="Arai W."/>
            <person name="Tsubouchi T."/>
            <person name="Morono Y."/>
            <person name="Uchiyama I."/>
            <person name="Ito T."/>
            <person name="Fujiyama A."/>
            <person name="Inagaki F."/>
            <person name="Takami H."/>
        </authorList>
    </citation>
    <scope>NUCLEOTIDE SEQUENCE</scope>
    <source>
        <strain evidence="12">Expedition CK06-06</strain>
    </source>
</reference>
<comment type="caution">
    <text evidence="12">The sequence shown here is derived from an EMBL/GenBank/DDBJ whole genome shotgun (WGS) entry which is preliminary data.</text>
</comment>
<protein>
    <recommendedName>
        <fullName evidence="11">CBS domain-containing protein</fullName>
    </recommendedName>
</protein>
<keyword evidence="6 10" id="KW-0472">Membrane</keyword>
<feature type="domain" description="CBS" evidence="11">
    <location>
        <begin position="175"/>
        <end position="234"/>
    </location>
</feature>
<gene>
    <name evidence="12" type="ORF">S03H2_33000</name>
</gene>